<reference evidence="1 2" key="1">
    <citation type="submission" date="2019-10" db="EMBL/GenBank/DDBJ databases">
        <authorList>
            <person name="Palmer J.M."/>
        </authorList>
    </citation>
    <scope>NUCLEOTIDE SEQUENCE [LARGE SCALE GENOMIC DNA]</scope>
    <source>
        <strain evidence="1 2">TWF696</strain>
    </source>
</reference>
<dbReference type="AlphaFoldDB" id="A0AAV9UYS5"/>
<evidence type="ECO:0000313" key="2">
    <source>
        <dbReference type="Proteomes" id="UP001375240"/>
    </source>
</evidence>
<evidence type="ECO:0008006" key="3">
    <source>
        <dbReference type="Google" id="ProtNLM"/>
    </source>
</evidence>
<gene>
    <name evidence="1" type="ORF">TWF696_006246</name>
</gene>
<organism evidence="1 2">
    <name type="scientific">Orbilia brochopaga</name>
    <dbReference type="NCBI Taxonomy" id="3140254"/>
    <lineage>
        <taxon>Eukaryota</taxon>
        <taxon>Fungi</taxon>
        <taxon>Dikarya</taxon>
        <taxon>Ascomycota</taxon>
        <taxon>Pezizomycotina</taxon>
        <taxon>Orbiliomycetes</taxon>
        <taxon>Orbiliales</taxon>
        <taxon>Orbiliaceae</taxon>
        <taxon>Orbilia</taxon>
    </lineage>
</organism>
<dbReference type="Pfam" id="PF07366">
    <property type="entry name" value="SnoaL"/>
    <property type="match status" value="1"/>
</dbReference>
<accession>A0AAV9UYS5</accession>
<proteinExistence type="predicted"/>
<keyword evidence="2" id="KW-1185">Reference proteome</keyword>
<comment type="caution">
    <text evidence="1">The sequence shown here is derived from an EMBL/GenBank/DDBJ whole genome shotgun (WGS) entry which is preliminary data.</text>
</comment>
<dbReference type="SUPFAM" id="SSF54427">
    <property type="entry name" value="NTF2-like"/>
    <property type="match status" value="1"/>
</dbReference>
<protein>
    <recommendedName>
        <fullName evidence="3">Ester cyclase</fullName>
    </recommendedName>
</protein>
<sequence length="133" mass="15023">MAAPPLSEIYAGYIQAINERDWGVLETMLQPQVTWNHTPYTAEEYIGLITRATIPAPDIKFHVDWLLVDEAAQRVAARLLIRGTPRDEFLGIKPKGTGGEVEIVEHAFYAFVEGRVAEVRTVIDMDGLREQMR</sequence>
<dbReference type="InterPro" id="IPR009959">
    <property type="entry name" value="Cyclase_SnoaL-like"/>
</dbReference>
<dbReference type="EMBL" id="JAVHNQ010000004">
    <property type="protein sequence ID" value="KAK6349994.1"/>
    <property type="molecule type" value="Genomic_DNA"/>
</dbReference>
<dbReference type="InterPro" id="IPR032710">
    <property type="entry name" value="NTF2-like_dom_sf"/>
</dbReference>
<evidence type="ECO:0000313" key="1">
    <source>
        <dbReference type="EMBL" id="KAK6349994.1"/>
    </source>
</evidence>
<name>A0AAV9UYS5_9PEZI</name>
<dbReference type="Gene3D" id="3.10.450.50">
    <property type="match status" value="1"/>
</dbReference>
<dbReference type="GO" id="GO:0030638">
    <property type="term" value="P:polyketide metabolic process"/>
    <property type="evidence" value="ECO:0007669"/>
    <property type="project" value="InterPro"/>
</dbReference>
<dbReference type="Proteomes" id="UP001375240">
    <property type="component" value="Unassembled WGS sequence"/>
</dbReference>